<protein>
    <submittedName>
        <fullName evidence="1">Retrovirus-related Pol polyprotein from transposon opus</fullName>
    </submittedName>
</protein>
<organism evidence="1 2">
    <name type="scientific">Melia azedarach</name>
    <name type="common">Chinaberry tree</name>
    <dbReference type="NCBI Taxonomy" id="155640"/>
    <lineage>
        <taxon>Eukaryota</taxon>
        <taxon>Viridiplantae</taxon>
        <taxon>Streptophyta</taxon>
        <taxon>Embryophyta</taxon>
        <taxon>Tracheophyta</taxon>
        <taxon>Spermatophyta</taxon>
        <taxon>Magnoliopsida</taxon>
        <taxon>eudicotyledons</taxon>
        <taxon>Gunneridae</taxon>
        <taxon>Pentapetalae</taxon>
        <taxon>rosids</taxon>
        <taxon>malvids</taxon>
        <taxon>Sapindales</taxon>
        <taxon>Meliaceae</taxon>
        <taxon>Melia</taxon>
    </lineage>
</organism>
<proteinExistence type="predicted"/>
<dbReference type="EMBL" id="CM051398">
    <property type="protein sequence ID" value="KAJ4718832.1"/>
    <property type="molecule type" value="Genomic_DNA"/>
</dbReference>
<dbReference type="Proteomes" id="UP001164539">
    <property type="component" value="Chromosome 5"/>
</dbReference>
<comment type="caution">
    <text evidence="1">The sequence shown here is derived from an EMBL/GenBank/DDBJ whole genome shotgun (WGS) entry which is preliminary data.</text>
</comment>
<reference evidence="1 2" key="1">
    <citation type="journal article" date="2023" name="Science">
        <title>Complex scaffold remodeling in plant triterpene biosynthesis.</title>
        <authorList>
            <person name="De La Pena R."/>
            <person name="Hodgson H."/>
            <person name="Liu J.C."/>
            <person name="Stephenson M.J."/>
            <person name="Martin A.C."/>
            <person name="Owen C."/>
            <person name="Harkess A."/>
            <person name="Leebens-Mack J."/>
            <person name="Jimenez L.E."/>
            <person name="Osbourn A."/>
            <person name="Sattely E.S."/>
        </authorList>
    </citation>
    <scope>NUCLEOTIDE SEQUENCE [LARGE SCALE GENOMIC DNA]</scope>
    <source>
        <strain evidence="2">cv. JPN11</strain>
        <tissue evidence="1">Leaf</tissue>
    </source>
</reference>
<name>A0ACC1Y6T9_MELAZ</name>
<evidence type="ECO:0000313" key="2">
    <source>
        <dbReference type="Proteomes" id="UP001164539"/>
    </source>
</evidence>
<keyword evidence="2" id="KW-1185">Reference proteome</keyword>
<sequence length="380" mass="43545">MPPKKGNSSKASSSFDNKRFISLEAQTKFNKFEEEDKALVRERALKPIPGDGRILEFIQARKWEALTDTPTPVISSLVQKFYANASVDREHDRVFVQGKRISFSSRAINTYYGILSIDEGEDLYDAFWRDDESYTMIIENLCVPGTKWLRGKGNSSKLITFLENTLNRYAKAWHKFICSNLMPTSHLNVVTMKRAALLYCICAEITIDIWKVIRNSLVESIEAKTTGGGAHLRSGLGFNIAQGNQAPPPRQLLPRLRKTSAITPSFRTIIPGYEQAYQERLRLQQRQLIPIQDNPNDDTGSASSSQDDRNHSRIAAMHQQIIQQGKEINEIRQEQFQMQQYQSECFNTFASYFRQLQHDAQFPPLPQFSPSRRNDNDEDQ</sequence>
<evidence type="ECO:0000313" key="1">
    <source>
        <dbReference type="EMBL" id="KAJ4718832.1"/>
    </source>
</evidence>
<accession>A0ACC1Y6T9</accession>
<gene>
    <name evidence="1" type="ORF">OWV82_010465</name>
</gene>